<accession>A0AC58TTN8</accession>
<evidence type="ECO:0000313" key="2">
    <source>
        <dbReference type="RefSeq" id="XP_075100579.1"/>
    </source>
</evidence>
<dbReference type="RefSeq" id="XP_075100579.1">
    <property type="nucleotide sequence ID" value="XM_075244478.1"/>
</dbReference>
<protein>
    <submittedName>
        <fullName evidence="2">Uncharacterized protein LOC142176528</fullName>
    </submittedName>
</protein>
<evidence type="ECO:0000313" key="1">
    <source>
        <dbReference type="Proteomes" id="UP000790787"/>
    </source>
</evidence>
<keyword evidence="1" id="KW-1185">Reference proteome</keyword>
<gene>
    <name evidence="2" type="primary">LOC142176528</name>
</gene>
<reference evidence="2" key="2">
    <citation type="submission" date="2025-08" db="UniProtKB">
        <authorList>
            <consortium name="RefSeq"/>
        </authorList>
    </citation>
    <scope>IDENTIFICATION</scope>
    <source>
        <tissue evidence="2">Leaf</tissue>
    </source>
</reference>
<reference evidence="1" key="1">
    <citation type="journal article" date="2014" name="Nat. Commun.">
        <title>The tobacco genome sequence and its comparison with those of tomato and potato.</title>
        <authorList>
            <person name="Sierro N."/>
            <person name="Battey J.N."/>
            <person name="Ouadi S."/>
            <person name="Bakaher N."/>
            <person name="Bovet L."/>
            <person name="Willig A."/>
            <person name="Goepfert S."/>
            <person name="Peitsch M.C."/>
            <person name="Ivanov N.V."/>
        </authorList>
    </citation>
    <scope>NUCLEOTIDE SEQUENCE [LARGE SCALE GENOMIC DNA]</scope>
</reference>
<proteinExistence type="predicted"/>
<sequence>MNNLNCNLDTNKTIHHAWEFIFFTEKNTSSNKKVKTEIKWHKPPKNMIKLNRDGAFSSNNNATGLGGTFRNSNGDWIIGFHKAIQALSATHAKLMALPEALKIEKESNFINLEIETDSMAIIKLMYEDCNNFSNIVS</sequence>
<name>A0AC58TTN8_TOBAC</name>
<organism evidence="1 2">
    <name type="scientific">Nicotiana tabacum</name>
    <name type="common">Common tobacco</name>
    <dbReference type="NCBI Taxonomy" id="4097"/>
    <lineage>
        <taxon>Eukaryota</taxon>
        <taxon>Viridiplantae</taxon>
        <taxon>Streptophyta</taxon>
        <taxon>Embryophyta</taxon>
        <taxon>Tracheophyta</taxon>
        <taxon>Spermatophyta</taxon>
        <taxon>Magnoliopsida</taxon>
        <taxon>eudicotyledons</taxon>
        <taxon>Gunneridae</taxon>
        <taxon>Pentapetalae</taxon>
        <taxon>asterids</taxon>
        <taxon>lamiids</taxon>
        <taxon>Solanales</taxon>
        <taxon>Solanaceae</taxon>
        <taxon>Nicotianoideae</taxon>
        <taxon>Nicotianeae</taxon>
        <taxon>Nicotiana</taxon>
    </lineage>
</organism>
<dbReference type="Proteomes" id="UP000790787">
    <property type="component" value="Chromosome 3"/>
</dbReference>